<dbReference type="SUPFAM" id="SSF51905">
    <property type="entry name" value="FAD/NAD(P)-binding domain"/>
    <property type="match status" value="1"/>
</dbReference>
<dbReference type="Gene3D" id="3.50.50.60">
    <property type="entry name" value="FAD/NAD(P)-binding domain"/>
    <property type="match status" value="2"/>
</dbReference>
<dbReference type="Proteomes" id="UP000199306">
    <property type="component" value="Unassembled WGS sequence"/>
</dbReference>
<dbReference type="PANTHER" id="PTHR13847">
    <property type="entry name" value="SARCOSINE DEHYDROGENASE-RELATED"/>
    <property type="match status" value="1"/>
</dbReference>
<evidence type="ECO:0000256" key="1">
    <source>
        <dbReference type="ARBA" id="ARBA00023002"/>
    </source>
</evidence>
<dbReference type="RefSeq" id="WP_092017424.1">
    <property type="nucleotide sequence ID" value="NZ_FOXH01000006.1"/>
</dbReference>
<dbReference type="PANTHER" id="PTHR13847:SF289">
    <property type="entry name" value="GLYCINE OXIDASE"/>
    <property type="match status" value="1"/>
</dbReference>
<reference evidence="3 4" key="1">
    <citation type="submission" date="2016-10" db="EMBL/GenBank/DDBJ databases">
        <authorList>
            <person name="de Groot N.N."/>
        </authorList>
    </citation>
    <scope>NUCLEOTIDE SEQUENCE [LARGE SCALE GENOMIC DNA]</scope>
    <source>
        <strain evidence="4">E92,LMG 26720,CCM 7988</strain>
    </source>
</reference>
<evidence type="ECO:0000313" key="4">
    <source>
        <dbReference type="Proteomes" id="UP000199306"/>
    </source>
</evidence>
<dbReference type="Gene3D" id="3.30.9.10">
    <property type="entry name" value="D-Amino Acid Oxidase, subunit A, domain 2"/>
    <property type="match status" value="1"/>
</dbReference>
<dbReference type="AlphaFoldDB" id="A0A1I5TTZ7"/>
<organism evidence="3 4">
    <name type="scientific">Pseudarcicella hirudinis</name>
    <dbReference type="NCBI Taxonomy" id="1079859"/>
    <lineage>
        <taxon>Bacteria</taxon>
        <taxon>Pseudomonadati</taxon>
        <taxon>Bacteroidota</taxon>
        <taxon>Cytophagia</taxon>
        <taxon>Cytophagales</taxon>
        <taxon>Flectobacillaceae</taxon>
        <taxon>Pseudarcicella</taxon>
    </lineage>
</organism>
<dbReference type="GO" id="GO:0016491">
    <property type="term" value="F:oxidoreductase activity"/>
    <property type="evidence" value="ECO:0007669"/>
    <property type="project" value="UniProtKB-KW"/>
</dbReference>
<keyword evidence="1" id="KW-0560">Oxidoreductase</keyword>
<dbReference type="Pfam" id="PF01266">
    <property type="entry name" value="DAO"/>
    <property type="match status" value="1"/>
</dbReference>
<keyword evidence="4" id="KW-1185">Reference proteome</keyword>
<dbReference type="SUPFAM" id="SSF54373">
    <property type="entry name" value="FAD-linked reductases, C-terminal domain"/>
    <property type="match status" value="1"/>
</dbReference>
<name>A0A1I5TTZ7_9BACT</name>
<feature type="domain" description="FAD dependent oxidoreductase" evidence="2">
    <location>
        <begin position="4"/>
        <end position="397"/>
    </location>
</feature>
<dbReference type="InterPro" id="IPR036188">
    <property type="entry name" value="FAD/NAD-bd_sf"/>
</dbReference>
<dbReference type="EMBL" id="FOXH01000006">
    <property type="protein sequence ID" value="SFP86524.1"/>
    <property type="molecule type" value="Genomic_DNA"/>
</dbReference>
<dbReference type="OrthoDB" id="9794226at2"/>
<gene>
    <name evidence="3" type="ORF">SAMN04515674_106203</name>
</gene>
<evidence type="ECO:0000259" key="2">
    <source>
        <dbReference type="Pfam" id="PF01266"/>
    </source>
</evidence>
<dbReference type="InterPro" id="IPR006076">
    <property type="entry name" value="FAD-dep_OxRdtase"/>
</dbReference>
<dbReference type="GO" id="GO:0005737">
    <property type="term" value="C:cytoplasm"/>
    <property type="evidence" value="ECO:0007669"/>
    <property type="project" value="TreeGrafter"/>
</dbReference>
<accession>A0A1I5TTZ7</accession>
<sequence length="416" mass="46072">MKHIAVIGGGIIGLSAAYYLQQAGYKVTVLDKADFSDNCSYGNAGYVCPSHFVPLAAPGIVWQGIKWMFNSKSPFYVKPSLNASLINWGWNFMKSANAQNVEKGAVPLRDISLLSQQEFEKWAKLPGFDFSYEHKGMLEVFQTHAVGEHAHHTVEKAQELGLDVSLLNFEELQALEPQTRINALGALFFKCDAHLYPNQLMKVLLAHLLENGVNLNANEEVLKFESQNNQISRIITNKESYEVDSVVISAGSWSRELTNMLGADIPLMPGRGYSITLEDSPYKVNHPIILAEGRVALTPMNGNKIRMGGTMEVVSTKTPPQYNRVEGILKSVKNFLPEFDISRPSNDQIWYGYRPCSADGLPYIGRTRKHKNVIVATGHSMMGLSLGAGTGKLVEELISEKQTSIDISAFEAERFG</sequence>
<evidence type="ECO:0000313" key="3">
    <source>
        <dbReference type="EMBL" id="SFP86524.1"/>
    </source>
</evidence>
<protein>
    <submittedName>
        <fullName evidence="3">D-amino-acid dehydrogenase</fullName>
    </submittedName>
</protein>
<proteinExistence type="predicted"/>
<dbReference type="STRING" id="1079859.SAMN04515674_106203"/>